<organism evidence="1 2">
    <name type="scientific">Citricoccus parietis</name>
    <dbReference type="NCBI Taxonomy" id="592307"/>
    <lineage>
        <taxon>Bacteria</taxon>
        <taxon>Bacillati</taxon>
        <taxon>Actinomycetota</taxon>
        <taxon>Actinomycetes</taxon>
        <taxon>Micrococcales</taxon>
        <taxon>Micrococcaceae</taxon>
        <taxon>Citricoccus</taxon>
    </lineage>
</organism>
<dbReference type="Proteomes" id="UP001589575">
    <property type="component" value="Unassembled WGS sequence"/>
</dbReference>
<comment type="caution">
    <text evidence="1">The sequence shown here is derived from an EMBL/GenBank/DDBJ whole genome shotgun (WGS) entry which is preliminary data.</text>
</comment>
<protein>
    <submittedName>
        <fullName evidence="1">Uncharacterized protein</fullName>
    </submittedName>
</protein>
<dbReference type="EMBL" id="JBHMFI010000001">
    <property type="protein sequence ID" value="MFB9073047.1"/>
    <property type="molecule type" value="Genomic_DNA"/>
</dbReference>
<name>A0ABV5G293_9MICC</name>
<accession>A0ABV5G293</accession>
<proteinExistence type="predicted"/>
<evidence type="ECO:0000313" key="2">
    <source>
        <dbReference type="Proteomes" id="UP001589575"/>
    </source>
</evidence>
<gene>
    <name evidence="1" type="ORF">ACFFX0_18290</name>
</gene>
<sequence>MTSRPSASCARWEPRRYWRRSRPKRITWCSGWASMNACSWWWTRRTPRSTTPRSRG</sequence>
<keyword evidence="2" id="KW-1185">Reference proteome</keyword>
<reference evidence="1 2" key="1">
    <citation type="submission" date="2024-09" db="EMBL/GenBank/DDBJ databases">
        <authorList>
            <person name="Sun Q."/>
            <person name="Mori K."/>
        </authorList>
    </citation>
    <scope>NUCLEOTIDE SEQUENCE [LARGE SCALE GENOMIC DNA]</scope>
    <source>
        <strain evidence="1 2">CCM 7609</strain>
    </source>
</reference>
<evidence type="ECO:0000313" key="1">
    <source>
        <dbReference type="EMBL" id="MFB9073047.1"/>
    </source>
</evidence>